<dbReference type="KEGG" id="acae:HYG86_08050"/>
<dbReference type="NCBIfam" id="NF040744">
    <property type="entry name" value="ornith_Or-4"/>
    <property type="match status" value="1"/>
</dbReference>
<accession>A0A7G9W7S9</accession>
<evidence type="ECO:0000313" key="2">
    <source>
        <dbReference type="Proteomes" id="UP000516160"/>
    </source>
</evidence>
<protein>
    <submittedName>
        <fullName evidence="1">Glutamate mutase L</fullName>
    </submittedName>
</protein>
<keyword evidence="2" id="KW-1185">Reference proteome</keyword>
<organism evidence="1 2">
    <name type="scientific">Alkalicella caledoniensis</name>
    <dbReference type="NCBI Taxonomy" id="2731377"/>
    <lineage>
        <taxon>Bacteria</taxon>
        <taxon>Bacillati</taxon>
        <taxon>Bacillota</taxon>
        <taxon>Clostridia</taxon>
        <taxon>Eubacteriales</taxon>
        <taxon>Proteinivoracaceae</taxon>
        <taxon>Alkalicella</taxon>
    </lineage>
</organism>
<dbReference type="AlphaFoldDB" id="A0A7G9W7S9"/>
<dbReference type="Proteomes" id="UP000516160">
    <property type="component" value="Chromosome"/>
</dbReference>
<dbReference type="InterPro" id="IPR006230">
    <property type="entry name" value="MutL"/>
</dbReference>
<gene>
    <name evidence="1" type="ORF">HYG86_08050</name>
</gene>
<sequence>MKIDVIVTEIGSTTTVVNAFSNINSPNPIFIGQGQGPTTVLEGDVTKGLEIALKNLAKNLGEERIDYNQMYATSSAAGGLKMTVHGLVYDMTVRAAKEAALGAGAVIKGITAGLLKDEDLDDIIKINPNIVMLAGGVDYGEENIIYENAKKLASVPLEVPLIYGGNVKIAKRVEELFKSHGKDIVLIENVYPKIDELNVGPARDVIQRVFEEHITKGPGMEKIRQLVTGTIIPTPGAVMKAAMVLQREIGDLMVIDVGGATTDVHSVTDGSEEMNKYLISPEPREKRTVEGDLGVFINSENIINLVGQEKFAQRLGIFEQEINNFIKPIPQTQKERDVSKAMTQMAVETAVNRHVGKIKLLYGPTGRYKIVEGKDLTQVRWIIGTGGALTRLDGGLEMLENVKRNLKGDLLLPKDNAKPLLDHDYNMGVLGAMAVNFPRESVSLMRKSLNV</sequence>
<dbReference type="RefSeq" id="WP_246451927.1">
    <property type="nucleotide sequence ID" value="NZ_CP058559.1"/>
</dbReference>
<evidence type="ECO:0000313" key="1">
    <source>
        <dbReference type="EMBL" id="QNO14741.1"/>
    </source>
</evidence>
<dbReference type="PIRSF" id="PIRSF004729">
    <property type="entry name" value="MutL"/>
    <property type="match status" value="1"/>
</dbReference>
<reference evidence="1 2" key="1">
    <citation type="submission" date="2020-07" db="EMBL/GenBank/DDBJ databases">
        <title>Alkalicella. sp. LB2 genome.</title>
        <authorList>
            <person name="Postec A."/>
            <person name="Quemeneur M."/>
        </authorList>
    </citation>
    <scope>NUCLEOTIDE SEQUENCE [LARGE SCALE GENOMIC DNA]</scope>
    <source>
        <strain evidence="1 2">LB2</strain>
    </source>
</reference>
<dbReference type="NCBIfam" id="TIGR01319">
    <property type="entry name" value="glmL_fam"/>
    <property type="match status" value="1"/>
</dbReference>
<dbReference type="Pfam" id="PF13941">
    <property type="entry name" value="MutL"/>
    <property type="match status" value="1"/>
</dbReference>
<proteinExistence type="predicted"/>
<dbReference type="EMBL" id="CP058559">
    <property type="protein sequence ID" value="QNO14741.1"/>
    <property type="molecule type" value="Genomic_DNA"/>
</dbReference>
<name>A0A7G9W7S9_ALKCA</name>